<feature type="domain" description="VQ" evidence="2">
    <location>
        <begin position="66"/>
        <end position="92"/>
    </location>
</feature>
<dbReference type="PANTHER" id="PTHR33143">
    <property type="entry name" value="F16F4.1 PROTEIN-RELATED"/>
    <property type="match status" value="1"/>
</dbReference>
<proteinExistence type="predicted"/>
<dbReference type="AlphaFoldDB" id="A0AAV8T8N9"/>
<sequence>MDPSEDYPVSRSPRKELQGPRPPALKVRKDSYKIKKPPVAPPQRSEQQHPQQPPAAQPRQPVIIYTVSPKVIHTNPSEFMNLVQRLTGSNSTASSSSSFTTTSNPFNDDGGAISPAARYATIEKAKSPKEKKQQTTDVGFVEGVEWSQVIERSSLFPGILSPGPASLPPIPPNFFSPATSDPNSLNFFHDLSPALHGNRNFIEGTFMPSPSTNFFSPHIISPNSSMDLFSNFNNIFDF</sequence>
<dbReference type="InterPro" id="IPR039607">
    <property type="entry name" value="VQ_8/17/18/20/21/25"/>
</dbReference>
<accession>A0AAV8T8N9</accession>
<evidence type="ECO:0000259" key="2">
    <source>
        <dbReference type="Pfam" id="PF05678"/>
    </source>
</evidence>
<evidence type="ECO:0000313" key="4">
    <source>
        <dbReference type="Proteomes" id="UP001159364"/>
    </source>
</evidence>
<comment type="caution">
    <text evidence="3">The sequence shown here is derived from an EMBL/GenBank/DDBJ whole genome shotgun (WGS) entry which is preliminary data.</text>
</comment>
<feature type="region of interest" description="Disordered" evidence="1">
    <location>
        <begin position="1"/>
        <end position="60"/>
    </location>
</feature>
<dbReference type="Pfam" id="PF05678">
    <property type="entry name" value="VQ"/>
    <property type="match status" value="1"/>
</dbReference>
<organism evidence="3 4">
    <name type="scientific">Erythroxylum novogranatense</name>
    <dbReference type="NCBI Taxonomy" id="1862640"/>
    <lineage>
        <taxon>Eukaryota</taxon>
        <taxon>Viridiplantae</taxon>
        <taxon>Streptophyta</taxon>
        <taxon>Embryophyta</taxon>
        <taxon>Tracheophyta</taxon>
        <taxon>Spermatophyta</taxon>
        <taxon>Magnoliopsida</taxon>
        <taxon>eudicotyledons</taxon>
        <taxon>Gunneridae</taxon>
        <taxon>Pentapetalae</taxon>
        <taxon>rosids</taxon>
        <taxon>fabids</taxon>
        <taxon>Malpighiales</taxon>
        <taxon>Erythroxylaceae</taxon>
        <taxon>Erythroxylum</taxon>
    </lineage>
</organism>
<feature type="region of interest" description="Disordered" evidence="1">
    <location>
        <begin position="89"/>
        <end position="112"/>
    </location>
</feature>
<name>A0AAV8T8N9_9ROSI</name>
<reference evidence="3 4" key="1">
    <citation type="submission" date="2021-09" db="EMBL/GenBank/DDBJ databases">
        <title>Genomic insights and catalytic innovation underlie evolution of tropane alkaloids biosynthesis.</title>
        <authorList>
            <person name="Wang Y.-J."/>
            <person name="Tian T."/>
            <person name="Huang J.-P."/>
            <person name="Huang S.-X."/>
        </authorList>
    </citation>
    <scope>NUCLEOTIDE SEQUENCE [LARGE SCALE GENOMIC DNA]</scope>
    <source>
        <strain evidence="3">KIB-2018</strain>
        <tissue evidence="3">Leaf</tissue>
    </source>
</reference>
<gene>
    <name evidence="3" type="ORF">K2173_023102</name>
</gene>
<dbReference type="PANTHER" id="PTHR33143:SF6">
    <property type="entry name" value="OS08G0102900 PROTEIN"/>
    <property type="match status" value="1"/>
</dbReference>
<dbReference type="InterPro" id="IPR008889">
    <property type="entry name" value="VQ"/>
</dbReference>
<feature type="compositionally biased region" description="Low complexity" evidence="1">
    <location>
        <begin position="89"/>
        <end position="103"/>
    </location>
</feature>
<dbReference type="EMBL" id="JAIWQS010000006">
    <property type="protein sequence ID" value="KAJ8762973.1"/>
    <property type="molecule type" value="Genomic_DNA"/>
</dbReference>
<keyword evidence="4" id="KW-1185">Reference proteome</keyword>
<evidence type="ECO:0000256" key="1">
    <source>
        <dbReference type="SAM" id="MobiDB-lite"/>
    </source>
</evidence>
<dbReference type="Proteomes" id="UP001159364">
    <property type="component" value="Linkage Group LG06"/>
</dbReference>
<evidence type="ECO:0000313" key="3">
    <source>
        <dbReference type="EMBL" id="KAJ8762973.1"/>
    </source>
</evidence>
<dbReference type="GO" id="GO:0005634">
    <property type="term" value="C:nucleus"/>
    <property type="evidence" value="ECO:0007669"/>
    <property type="project" value="TreeGrafter"/>
</dbReference>
<protein>
    <recommendedName>
        <fullName evidence="2">VQ domain-containing protein</fullName>
    </recommendedName>
</protein>